<name>A0A401IPV2_9LACO</name>
<feature type="domain" description="N-acetyltransferase" evidence="3">
    <location>
        <begin position="157"/>
        <end position="290"/>
    </location>
</feature>
<dbReference type="InterPro" id="IPR016181">
    <property type="entry name" value="Acyl_CoA_acyltransferase"/>
</dbReference>
<dbReference type="AlphaFoldDB" id="A0A401IPV2"/>
<dbReference type="InterPro" id="IPR051556">
    <property type="entry name" value="N-term/lysine_N-AcTrnsfr"/>
</dbReference>
<evidence type="ECO:0000256" key="2">
    <source>
        <dbReference type="ARBA" id="ARBA00023315"/>
    </source>
</evidence>
<dbReference type="CDD" id="cd04301">
    <property type="entry name" value="NAT_SF"/>
    <property type="match status" value="2"/>
</dbReference>
<dbReference type="PROSITE" id="PS51186">
    <property type="entry name" value="GNAT"/>
    <property type="match status" value="2"/>
</dbReference>
<keyword evidence="5" id="KW-1185">Reference proteome</keyword>
<dbReference type="Proteomes" id="UP000286848">
    <property type="component" value="Unassembled WGS sequence"/>
</dbReference>
<dbReference type="OrthoDB" id="7163760at2"/>
<protein>
    <submittedName>
        <fullName evidence="4">Acetyltransferase</fullName>
    </submittedName>
</protein>
<keyword evidence="1 4" id="KW-0808">Transferase</keyword>
<proteinExistence type="predicted"/>
<dbReference type="InterPro" id="IPR000182">
    <property type="entry name" value="GNAT_dom"/>
</dbReference>
<evidence type="ECO:0000313" key="5">
    <source>
        <dbReference type="Proteomes" id="UP000286848"/>
    </source>
</evidence>
<dbReference type="Pfam" id="PF00583">
    <property type="entry name" value="Acetyltransf_1"/>
    <property type="match status" value="2"/>
</dbReference>
<dbReference type="PANTHER" id="PTHR42919">
    <property type="entry name" value="N-ALPHA-ACETYLTRANSFERASE"/>
    <property type="match status" value="1"/>
</dbReference>
<evidence type="ECO:0000256" key="1">
    <source>
        <dbReference type="ARBA" id="ARBA00022679"/>
    </source>
</evidence>
<dbReference type="PANTHER" id="PTHR42919:SF8">
    <property type="entry name" value="N-ALPHA-ACETYLTRANSFERASE 50"/>
    <property type="match status" value="1"/>
</dbReference>
<dbReference type="RefSeq" id="WP_124974183.1">
    <property type="nucleotide sequence ID" value="NZ_BFFP01000001.1"/>
</dbReference>
<sequence length="290" mass="33327">MYLEEQVTLTAKQQSEVIRLLTAIHQADQSFRDPYLSNQFNYFPDMPTFILAYEKSMLIGFTMLYADGEVNEPIDLYLNVLPKFRNQGIATLMLEHAQQILSSFGYHKIEYVSEKSFLQRNPNFLAKTALTIGESEYQMRCLAMPRDTQKLKTDVDLNVRKMQASDADRLIALQSEAFAIPEDESKTYIDESFNDVSTLTFVLEYKSEVIGYCAIDNGQDYYFFGLVVDAKFRNHGYGTFFIKTIMQILELQQHKAFVLGVEKDNLAALHAYKNAGFYVETEIVYLVSKG</sequence>
<accession>A0A401IPV2</accession>
<gene>
    <name evidence="4" type="ORF">LFYK43_00150</name>
</gene>
<evidence type="ECO:0000259" key="3">
    <source>
        <dbReference type="PROSITE" id="PS51186"/>
    </source>
</evidence>
<dbReference type="SUPFAM" id="SSF55729">
    <property type="entry name" value="Acyl-CoA N-acyltransferases (Nat)"/>
    <property type="match status" value="2"/>
</dbReference>
<feature type="domain" description="N-acetyltransferase" evidence="3">
    <location>
        <begin position="7"/>
        <end position="149"/>
    </location>
</feature>
<keyword evidence="2" id="KW-0012">Acyltransferase</keyword>
<dbReference type="GO" id="GO:0016747">
    <property type="term" value="F:acyltransferase activity, transferring groups other than amino-acyl groups"/>
    <property type="evidence" value="ECO:0007669"/>
    <property type="project" value="InterPro"/>
</dbReference>
<reference evidence="4 5" key="1">
    <citation type="journal article" date="2019" name="Int. J. Syst. Evol. Microbiol.">
        <title>Lactobacillus salitolerans sp. nov., a novel lactic acid bacterium isolated from spent mushroom substrates.</title>
        <authorList>
            <person name="Tohno M."/>
            <person name="Tanizawa Y."/>
            <person name="Kojima Y."/>
            <person name="Sakamoto M."/>
            <person name="Nakamura Y."/>
            <person name="Ohkuma M."/>
            <person name="Kobayashi H."/>
        </authorList>
    </citation>
    <scope>NUCLEOTIDE SEQUENCE [LARGE SCALE GENOMIC DNA]</scope>
    <source>
        <strain evidence="4 5">YK43</strain>
    </source>
</reference>
<evidence type="ECO:0000313" key="4">
    <source>
        <dbReference type="EMBL" id="GBG93556.1"/>
    </source>
</evidence>
<dbReference type="Gene3D" id="3.40.630.30">
    <property type="match status" value="2"/>
</dbReference>
<comment type="caution">
    <text evidence="4">The sequence shown here is derived from an EMBL/GenBank/DDBJ whole genome shotgun (WGS) entry which is preliminary data.</text>
</comment>
<dbReference type="EMBL" id="BFFP01000001">
    <property type="protein sequence ID" value="GBG93556.1"/>
    <property type="molecule type" value="Genomic_DNA"/>
</dbReference>
<organism evidence="4 5">
    <name type="scientific">Ligilactobacillus salitolerans</name>
    <dbReference type="NCBI Taxonomy" id="1808352"/>
    <lineage>
        <taxon>Bacteria</taxon>
        <taxon>Bacillati</taxon>
        <taxon>Bacillota</taxon>
        <taxon>Bacilli</taxon>
        <taxon>Lactobacillales</taxon>
        <taxon>Lactobacillaceae</taxon>
        <taxon>Ligilactobacillus</taxon>
    </lineage>
</organism>